<keyword evidence="2" id="KW-0472">Membrane</keyword>
<evidence type="ECO:0000256" key="2">
    <source>
        <dbReference type="SAM" id="Phobius"/>
    </source>
</evidence>
<dbReference type="AlphaFoldDB" id="A0A7S0AG27"/>
<proteinExistence type="predicted"/>
<protein>
    <submittedName>
        <fullName evidence="3">Uncharacterized protein</fullName>
    </submittedName>
</protein>
<feature type="transmembrane region" description="Helical" evidence="2">
    <location>
        <begin position="17"/>
        <end position="37"/>
    </location>
</feature>
<name>A0A7S0AG27_9STRA</name>
<keyword evidence="2" id="KW-1133">Transmembrane helix</keyword>
<feature type="transmembrane region" description="Helical" evidence="2">
    <location>
        <begin position="133"/>
        <end position="154"/>
    </location>
</feature>
<keyword evidence="2" id="KW-0812">Transmembrane</keyword>
<feature type="transmembrane region" description="Helical" evidence="2">
    <location>
        <begin position="190"/>
        <end position="212"/>
    </location>
</feature>
<gene>
    <name evidence="3" type="ORF">MPOL1434_LOCUS1689</name>
</gene>
<feature type="transmembrane region" description="Helical" evidence="2">
    <location>
        <begin position="98"/>
        <end position="121"/>
    </location>
</feature>
<reference evidence="3" key="1">
    <citation type="submission" date="2021-01" db="EMBL/GenBank/DDBJ databases">
        <authorList>
            <person name="Corre E."/>
            <person name="Pelletier E."/>
            <person name="Niang G."/>
            <person name="Scheremetjew M."/>
            <person name="Finn R."/>
            <person name="Kale V."/>
            <person name="Holt S."/>
            <person name="Cochrane G."/>
            <person name="Meng A."/>
            <person name="Brown T."/>
            <person name="Cohen L."/>
        </authorList>
    </citation>
    <scope>NUCLEOTIDE SEQUENCE</scope>
    <source>
        <strain evidence="3">CCMP3303</strain>
    </source>
</reference>
<dbReference type="EMBL" id="HBEJ01002884">
    <property type="protein sequence ID" value="CAD8361960.1"/>
    <property type="molecule type" value="Transcribed_RNA"/>
</dbReference>
<accession>A0A7S0AG27</accession>
<sequence>MSDDNLLLSAIRAAGRYFTITALILQIIGLWGCHFFVKNPYGLLTSFRRHAVPDGVDTPNGDGGGGNCQTFGATVGAYEGISLNDGTLTDSTYEFAKWMTYISTVFGLVAVFSDCTVLTCCPCEGARSRPMQIRVLGGLQMAVGAMLALSFTVMKSAFCTNPWPDLEDAIADAGAGGAVSNNGGSPSCSLAWGGVCVVVATALWIAAAFMTLGKGRTDRLEEAKKEQLQADAEAQRTLRKEGKEVSNADADADDGGDGERKKEAAATNEEIEGI</sequence>
<evidence type="ECO:0000256" key="1">
    <source>
        <dbReference type="SAM" id="MobiDB-lite"/>
    </source>
</evidence>
<feature type="compositionally biased region" description="Basic and acidic residues" evidence="1">
    <location>
        <begin position="225"/>
        <end position="246"/>
    </location>
</feature>
<evidence type="ECO:0000313" key="3">
    <source>
        <dbReference type="EMBL" id="CAD8361960.1"/>
    </source>
</evidence>
<organism evidence="3">
    <name type="scientific">Minutocellus polymorphus</name>
    <dbReference type="NCBI Taxonomy" id="265543"/>
    <lineage>
        <taxon>Eukaryota</taxon>
        <taxon>Sar</taxon>
        <taxon>Stramenopiles</taxon>
        <taxon>Ochrophyta</taxon>
        <taxon>Bacillariophyta</taxon>
        <taxon>Mediophyceae</taxon>
        <taxon>Cymatosirophycidae</taxon>
        <taxon>Cymatosirales</taxon>
        <taxon>Cymatosiraceae</taxon>
        <taxon>Minutocellus</taxon>
    </lineage>
</organism>
<feature type="region of interest" description="Disordered" evidence="1">
    <location>
        <begin position="225"/>
        <end position="274"/>
    </location>
</feature>